<dbReference type="OrthoDB" id="8689594at2"/>
<dbReference type="SUPFAM" id="SSF53850">
    <property type="entry name" value="Periplasmic binding protein-like II"/>
    <property type="match status" value="1"/>
</dbReference>
<gene>
    <name evidence="1" type="ORF">SAMN06265795_11033</name>
</gene>
<keyword evidence="2" id="KW-1185">Reference proteome</keyword>
<accession>A0A239IMV7</accession>
<dbReference type="Gene3D" id="3.40.190.10">
    <property type="entry name" value="Periplasmic binding protein-like II"/>
    <property type="match status" value="2"/>
</dbReference>
<protein>
    <submittedName>
        <fullName evidence="1">4,5-dihydroxyphthalate decarboxylase</fullName>
    </submittedName>
</protein>
<reference evidence="1 2" key="1">
    <citation type="submission" date="2017-06" db="EMBL/GenBank/DDBJ databases">
        <authorList>
            <person name="Kim H.J."/>
            <person name="Triplett B.A."/>
        </authorList>
    </citation>
    <scope>NUCLEOTIDE SEQUENCE [LARGE SCALE GENOMIC DNA]</scope>
    <source>
        <strain evidence="1 2">U15</strain>
    </source>
</reference>
<name>A0A239IMV7_9BURK</name>
<sequence>MTDRKLKTALQTMGHTRALKNGAVRPQTFDFEFEEVPAIIQAFRRMVRGLEFDISEMAITTYITARAYGKRITALPLPVMRAYHHGAMKVNSTLGITDPKQLEGRRVGVNRGYTVTAGVWARAVLQHEYGVDLSKITWVLSGDEHVAEFQAPGNVVPVEAGRKLEDMLIAGELAAASGIEIDQPNVKPLLPNAAELGFTALRERGYYPINHLVVVKDELLEAQPGLATDIFNAFVAAKQPYLEELKTGQFSAPGKNDDTYRRVMQITGKDPLPYGVEPNRKMIEAVIRYATEQGILKQPFTVDELFAAETLKLEG</sequence>
<dbReference type="Proteomes" id="UP000198284">
    <property type="component" value="Unassembled WGS sequence"/>
</dbReference>
<dbReference type="AlphaFoldDB" id="A0A239IMV7"/>
<dbReference type="RefSeq" id="WP_089400106.1">
    <property type="nucleotide sequence ID" value="NZ_FZOT01000010.1"/>
</dbReference>
<dbReference type="EMBL" id="FZOT01000010">
    <property type="protein sequence ID" value="SNS94871.1"/>
    <property type="molecule type" value="Genomic_DNA"/>
</dbReference>
<organism evidence="1 2">
    <name type="scientific">Noviherbaspirillum humi</name>
    <dbReference type="NCBI Taxonomy" id="1688639"/>
    <lineage>
        <taxon>Bacteria</taxon>
        <taxon>Pseudomonadati</taxon>
        <taxon>Pseudomonadota</taxon>
        <taxon>Betaproteobacteria</taxon>
        <taxon>Burkholderiales</taxon>
        <taxon>Oxalobacteraceae</taxon>
        <taxon>Noviherbaspirillum</taxon>
    </lineage>
</organism>
<proteinExistence type="predicted"/>
<evidence type="ECO:0000313" key="2">
    <source>
        <dbReference type="Proteomes" id="UP000198284"/>
    </source>
</evidence>
<evidence type="ECO:0000313" key="1">
    <source>
        <dbReference type="EMBL" id="SNS94871.1"/>
    </source>
</evidence>